<proteinExistence type="inferred from homology"/>
<feature type="domain" description="Mur ligase C-terminal" evidence="10">
    <location>
        <begin position="328"/>
        <end position="459"/>
    </location>
</feature>
<feature type="binding site" evidence="7">
    <location>
        <position position="31"/>
    </location>
    <ligand>
        <name>UDP-N-acetyl-alpha-D-muramoyl-L-alanyl-D-glutamate</name>
        <dbReference type="ChEBI" id="CHEBI:83900"/>
    </ligand>
</feature>
<comment type="caution">
    <text evidence="7">Lacks conserved residue(s) required for the propagation of feature annotation.</text>
</comment>
<evidence type="ECO:0000256" key="4">
    <source>
        <dbReference type="ARBA" id="ARBA00022984"/>
    </source>
</evidence>
<dbReference type="InterPro" id="IPR000713">
    <property type="entry name" value="Mur_ligase_N"/>
</dbReference>
<keyword evidence="4 7" id="KW-0573">Peptidoglycan synthesis</keyword>
<dbReference type="Pfam" id="PF01225">
    <property type="entry name" value="Mur_ligase"/>
    <property type="match status" value="1"/>
</dbReference>
<accession>A0ABY6J1D7</accession>
<keyword evidence="2 7" id="KW-0132">Cell division</keyword>
<keyword evidence="7" id="KW-0547">Nucleotide-binding</keyword>
<evidence type="ECO:0000256" key="5">
    <source>
        <dbReference type="ARBA" id="ARBA00023306"/>
    </source>
</evidence>
<evidence type="ECO:0000259" key="10">
    <source>
        <dbReference type="Pfam" id="PF02875"/>
    </source>
</evidence>
<feature type="binding site" evidence="7">
    <location>
        <position position="461"/>
    </location>
    <ligand>
        <name>meso-2,6-diaminopimelate</name>
        <dbReference type="ChEBI" id="CHEBI:57791"/>
    </ligand>
</feature>
<dbReference type="PANTHER" id="PTHR23135">
    <property type="entry name" value="MUR LIGASE FAMILY MEMBER"/>
    <property type="match status" value="1"/>
</dbReference>
<feature type="binding site" evidence="7">
    <location>
        <position position="189"/>
    </location>
    <ligand>
        <name>UDP-N-acetyl-alpha-D-muramoyl-L-alanyl-D-glutamate</name>
        <dbReference type="ChEBI" id="CHEBI:83900"/>
    </ligand>
</feature>
<dbReference type="EC" id="6.3.2.13" evidence="7"/>
<feature type="binding site" evidence="7">
    <location>
        <position position="457"/>
    </location>
    <ligand>
        <name>meso-2,6-diaminopimelate</name>
        <dbReference type="ChEBI" id="CHEBI:57791"/>
    </ligand>
</feature>
<protein>
    <recommendedName>
        <fullName evidence="7">UDP-N-acetylmuramoyl-L-alanyl-D-glutamate--2,6-diaminopimelate ligase</fullName>
        <ecNumber evidence="7">6.3.2.13</ecNumber>
    </recommendedName>
    <alternativeName>
        <fullName evidence="7">Meso-A2pm-adding enzyme</fullName>
    </alternativeName>
    <alternativeName>
        <fullName evidence="7">Meso-diaminopimelate-adding enzyme</fullName>
    </alternativeName>
    <alternativeName>
        <fullName evidence="7">UDP-MurNAc-L-Ala-D-Glu:meso-diaminopimelate ligase</fullName>
    </alternativeName>
    <alternativeName>
        <fullName evidence="7">UDP-MurNAc-tripeptide synthetase</fullName>
    </alternativeName>
    <alternativeName>
        <fullName evidence="7">UDP-N-acetylmuramyl-tripeptide synthetase</fullName>
    </alternativeName>
</protein>
<dbReference type="Gene3D" id="3.40.1190.10">
    <property type="entry name" value="Mur-like, catalytic domain"/>
    <property type="match status" value="1"/>
</dbReference>
<comment type="similarity">
    <text evidence="1 7">Belongs to the MurCDEF family. MurE subfamily.</text>
</comment>
<evidence type="ECO:0000256" key="6">
    <source>
        <dbReference type="ARBA" id="ARBA00023316"/>
    </source>
</evidence>
<dbReference type="NCBIfam" id="TIGR01085">
    <property type="entry name" value="murE"/>
    <property type="match status" value="1"/>
</dbReference>
<dbReference type="Gene3D" id="3.90.190.20">
    <property type="entry name" value="Mur ligase, C-terminal domain"/>
    <property type="match status" value="1"/>
</dbReference>
<comment type="cofactor">
    <cofactor evidence="7">
        <name>Mg(2+)</name>
        <dbReference type="ChEBI" id="CHEBI:18420"/>
    </cofactor>
</comment>
<sequence>MKSLQEILYNVHITAIHGNREVNVHALHIDSRQVKAGDVFFAIKGVQADGHQYIAKAQELGAAVIVCEVLPATLKEDVCYVQVASSGEAAGVMAGNYYDNPSQKLTLVGVTGTNGKTTIATILFRLFSKMGFHCGLLSTVQNQIGEKIIPATHTTPDAINLQALLADMVHDGCEYAFMEVSSHAIHQHRIAGLKFAGGIFSNITHDHLDYHKTFDEYLKVKKSFFDNLPASAFALTNIDDRRGSVMLQNTRANKMTYSLRSLANFKAKILENNITGLILNIGEKEVHFRLIGEFNAYNLLAVYGAAVLLGKDKDEVLQALSDLPGAEGRFDYITSATERIIGIVDYAHTPDALLNVLATIKKLRQGHEQVITVVGCGGDRDTTKRPIMALVAVEHSDKVIFTSDNPRSEDPAQIIKEMEAGVPVHLKKKVLSIVDRREAIKTAISLAGREDIVLVAGKGHEKYQEIQGVKHSFDDKQVLKETFEILEK</sequence>
<dbReference type="InterPro" id="IPR004101">
    <property type="entry name" value="Mur_ligase_C"/>
</dbReference>
<comment type="PTM">
    <text evidence="7">Carboxylation is probably crucial for Mg(2+) binding and, consequently, for the gamma-phosphate positioning of ATP.</text>
</comment>
<evidence type="ECO:0000256" key="3">
    <source>
        <dbReference type="ARBA" id="ARBA00022960"/>
    </source>
</evidence>
<dbReference type="Proteomes" id="UP001162741">
    <property type="component" value="Chromosome"/>
</dbReference>
<keyword evidence="7" id="KW-0067">ATP-binding</keyword>
<comment type="function">
    <text evidence="7">Catalyzes the addition of meso-diaminopimelic acid to the nucleotide precursor UDP-N-acetylmuramoyl-L-alanyl-D-glutamate (UMAG) in the biosynthesis of bacterial cell-wall peptidoglycan.</text>
</comment>
<comment type="catalytic activity">
    <reaction evidence="7">
        <text>UDP-N-acetyl-alpha-D-muramoyl-L-alanyl-D-glutamate + meso-2,6-diaminopimelate + ATP = UDP-N-acetyl-alpha-D-muramoyl-L-alanyl-gamma-D-glutamyl-meso-2,6-diaminopimelate + ADP + phosphate + H(+)</text>
        <dbReference type="Rhea" id="RHEA:23676"/>
        <dbReference type="ChEBI" id="CHEBI:15378"/>
        <dbReference type="ChEBI" id="CHEBI:30616"/>
        <dbReference type="ChEBI" id="CHEBI:43474"/>
        <dbReference type="ChEBI" id="CHEBI:57791"/>
        <dbReference type="ChEBI" id="CHEBI:83900"/>
        <dbReference type="ChEBI" id="CHEBI:83905"/>
        <dbReference type="ChEBI" id="CHEBI:456216"/>
        <dbReference type="EC" id="6.3.2.13"/>
    </reaction>
</comment>
<dbReference type="InterPro" id="IPR013221">
    <property type="entry name" value="Mur_ligase_cen"/>
</dbReference>
<feature type="short sequence motif" description="Meso-diaminopimelate recognition motif" evidence="7">
    <location>
        <begin position="404"/>
        <end position="407"/>
    </location>
</feature>
<feature type="modified residue" description="N6-carboxylysine" evidence="7">
    <location>
        <position position="221"/>
    </location>
</feature>
<dbReference type="InterPro" id="IPR035911">
    <property type="entry name" value="MurE/MurF_N"/>
</dbReference>
<feature type="binding site" evidence="7">
    <location>
        <position position="380"/>
    </location>
    <ligand>
        <name>meso-2,6-diaminopimelate</name>
        <dbReference type="ChEBI" id="CHEBI:57791"/>
    </ligand>
</feature>
<evidence type="ECO:0000259" key="9">
    <source>
        <dbReference type="Pfam" id="PF01225"/>
    </source>
</evidence>
<evidence type="ECO:0000256" key="1">
    <source>
        <dbReference type="ARBA" id="ARBA00005898"/>
    </source>
</evidence>
<evidence type="ECO:0000313" key="13">
    <source>
        <dbReference type="Proteomes" id="UP001162741"/>
    </source>
</evidence>
<comment type="pathway">
    <text evidence="7 8">Cell wall biogenesis; peptidoglycan biosynthesis.</text>
</comment>
<name>A0ABY6J1D7_9BACT</name>
<dbReference type="NCBIfam" id="NF001126">
    <property type="entry name" value="PRK00139.1-4"/>
    <property type="match status" value="1"/>
</dbReference>
<feature type="binding site" evidence="7">
    <location>
        <begin position="112"/>
        <end position="118"/>
    </location>
    <ligand>
        <name>ATP</name>
        <dbReference type="ChEBI" id="CHEBI:30616"/>
    </ligand>
</feature>
<dbReference type="SUPFAM" id="SSF63418">
    <property type="entry name" value="MurE/MurF N-terminal domain"/>
    <property type="match status" value="1"/>
</dbReference>
<reference evidence="12" key="1">
    <citation type="submission" date="2022-10" db="EMBL/GenBank/DDBJ databases">
        <title>Chitinophaga sp. nov., isolated from soil.</title>
        <authorList>
            <person name="Jeon C.O."/>
        </authorList>
    </citation>
    <scope>NUCLEOTIDE SEQUENCE</scope>
    <source>
        <strain evidence="12">R8</strain>
    </source>
</reference>
<evidence type="ECO:0000256" key="2">
    <source>
        <dbReference type="ARBA" id="ARBA00022618"/>
    </source>
</evidence>
<feature type="binding site" evidence="7">
    <location>
        <begin position="154"/>
        <end position="155"/>
    </location>
    <ligand>
        <name>UDP-N-acetyl-alpha-D-muramoyl-L-alanyl-D-glutamate</name>
        <dbReference type="ChEBI" id="CHEBI:83900"/>
    </ligand>
</feature>
<feature type="binding site" evidence="7">
    <location>
        <begin position="404"/>
        <end position="407"/>
    </location>
    <ligand>
        <name>meso-2,6-diaminopimelate</name>
        <dbReference type="ChEBI" id="CHEBI:57791"/>
    </ligand>
</feature>
<evidence type="ECO:0000259" key="11">
    <source>
        <dbReference type="Pfam" id="PF08245"/>
    </source>
</evidence>
<dbReference type="GO" id="GO:0008765">
    <property type="term" value="F:UDP-N-acetylmuramoylalanyl-D-glutamate-2,6-diaminopimelate ligase activity"/>
    <property type="evidence" value="ECO:0007669"/>
    <property type="project" value="UniProtKB-EC"/>
</dbReference>
<keyword evidence="3 7" id="KW-0133">Cell shape</keyword>
<gene>
    <name evidence="7" type="primary">murE</name>
    <name evidence="12" type="ORF">MKQ68_25765</name>
</gene>
<keyword evidence="5 7" id="KW-0131">Cell cycle</keyword>
<dbReference type="Gene3D" id="3.40.1390.10">
    <property type="entry name" value="MurE/MurF, N-terminal domain"/>
    <property type="match status" value="1"/>
</dbReference>
<dbReference type="RefSeq" id="WP_264281548.1">
    <property type="nucleotide sequence ID" value="NZ_CP107006.1"/>
</dbReference>
<feature type="domain" description="Mur ligase central" evidence="11">
    <location>
        <begin position="110"/>
        <end position="306"/>
    </location>
</feature>
<feature type="domain" description="Mur ligase N-terminal catalytic" evidence="9">
    <location>
        <begin position="24"/>
        <end position="68"/>
    </location>
</feature>
<comment type="subcellular location">
    <subcellularLocation>
        <location evidence="7 8">Cytoplasm</location>
    </subcellularLocation>
</comment>
<dbReference type="HAMAP" id="MF_00208">
    <property type="entry name" value="MurE"/>
    <property type="match status" value="1"/>
</dbReference>
<keyword evidence="7" id="KW-0963">Cytoplasm</keyword>
<keyword evidence="7" id="KW-0460">Magnesium</keyword>
<keyword evidence="6 7" id="KW-0961">Cell wall biogenesis/degradation</keyword>
<dbReference type="InterPro" id="IPR036615">
    <property type="entry name" value="Mur_ligase_C_dom_sf"/>
</dbReference>
<dbReference type="EMBL" id="CP107006">
    <property type="protein sequence ID" value="UYQ93477.1"/>
    <property type="molecule type" value="Genomic_DNA"/>
</dbReference>
<keyword evidence="13" id="KW-1185">Reference proteome</keyword>
<evidence type="ECO:0000256" key="8">
    <source>
        <dbReference type="RuleBase" id="RU004135"/>
    </source>
</evidence>
<dbReference type="SUPFAM" id="SSF53244">
    <property type="entry name" value="MurD-like peptide ligases, peptide-binding domain"/>
    <property type="match status" value="1"/>
</dbReference>
<dbReference type="Pfam" id="PF02875">
    <property type="entry name" value="Mur_ligase_C"/>
    <property type="match status" value="1"/>
</dbReference>
<dbReference type="PANTHER" id="PTHR23135:SF4">
    <property type="entry name" value="UDP-N-ACETYLMURAMOYL-L-ALANYL-D-GLUTAMATE--2,6-DIAMINOPIMELATE LIGASE MURE HOMOLOG, CHLOROPLASTIC"/>
    <property type="match status" value="1"/>
</dbReference>
<dbReference type="Pfam" id="PF08245">
    <property type="entry name" value="Mur_ligase_M"/>
    <property type="match status" value="1"/>
</dbReference>
<dbReference type="InterPro" id="IPR005761">
    <property type="entry name" value="UDP-N-AcMur-Glu-dNH2Pim_ligase"/>
</dbReference>
<keyword evidence="7 12" id="KW-0436">Ligase</keyword>
<evidence type="ECO:0000256" key="7">
    <source>
        <dbReference type="HAMAP-Rule" id="MF_00208"/>
    </source>
</evidence>
<evidence type="ECO:0000313" key="12">
    <source>
        <dbReference type="EMBL" id="UYQ93477.1"/>
    </source>
</evidence>
<organism evidence="12 13">
    <name type="scientific">Chitinophaga horti</name>
    <dbReference type="NCBI Taxonomy" id="2920382"/>
    <lineage>
        <taxon>Bacteria</taxon>
        <taxon>Pseudomonadati</taxon>
        <taxon>Bacteroidota</taxon>
        <taxon>Chitinophagia</taxon>
        <taxon>Chitinophagales</taxon>
        <taxon>Chitinophagaceae</taxon>
        <taxon>Chitinophaga</taxon>
    </lineage>
</organism>
<feature type="binding site" evidence="7">
    <location>
        <position position="181"/>
    </location>
    <ligand>
        <name>UDP-N-acetyl-alpha-D-muramoyl-L-alanyl-D-glutamate</name>
        <dbReference type="ChEBI" id="CHEBI:83900"/>
    </ligand>
</feature>
<dbReference type="InterPro" id="IPR036565">
    <property type="entry name" value="Mur-like_cat_sf"/>
</dbReference>
<dbReference type="SUPFAM" id="SSF53623">
    <property type="entry name" value="MurD-like peptide ligases, catalytic domain"/>
    <property type="match status" value="1"/>
</dbReference>
<feature type="binding site" evidence="7">
    <location>
        <position position="187"/>
    </location>
    <ligand>
        <name>UDP-N-acetyl-alpha-D-muramoyl-L-alanyl-D-glutamate</name>
        <dbReference type="ChEBI" id="CHEBI:83900"/>
    </ligand>
</feature>